<dbReference type="PANTHER" id="PTHR23028:SF53">
    <property type="entry name" value="ACYL_TRANSF_3 DOMAIN-CONTAINING PROTEIN"/>
    <property type="match status" value="1"/>
</dbReference>
<sequence>MFFVISGFLITAGIVKELRRDGKLSITGFYARRIARILPASTVAILVTLGATWILLPQTRWEQIGGDSLASALYYVNWLFAGNAVNYMAQDAAESPLQHFWSLAVEEQFYVVWPVLLMLVTFLSLKLGFKLQRGLITVLGLVVVSSLAWSIYYTSANPGGAYFVTTTRAWELAIGAGLAILAGKARPLNRAASAILGWTGLAAIAYAGVTFTGAMPFPSYTALLPVLGTAAVIWAGFEAGKAGPVAVIGIRPMVFVGNLSYSLYLWHWPALVITAGVVGELSQGPALAIVGLSVVVAWLSLKYIEKPSQRWLSQGHAGPNPLALGFIMTASTTVAAIFLMLLVPPVPPSSSVAFTPTTVSGKAKLIGAETLFGVAAPAAAADIADGLQPAPVAAVKDLHRVNLDGCMQDVESVEPRACVFGNADGVTTIAVVGDSHAAMLMPGFEKVAVDNKWKIVSYTKGACPWIDVNVNYANKPFEQCRKWVGGVTEALMKDQPDIIVSAMSRYRTNDGVMDQGTVSDDKLIEGMRATWAPFIAKGTKIVSVRDTPRPGSIVPDCVAKNLESKTLSSCALSKSASLIEDPPEAVAVQGVTGASLLDMTDSFCFGETCPAVIGDVLVYRDDNHLTATYARTLHNQISAVLKPLIQ</sequence>
<feature type="transmembrane region" description="Helical" evidence="1">
    <location>
        <begin position="160"/>
        <end position="182"/>
    </location>
</feature>
<feature type="domain" description="SGNH" evidence="3">
    <location>
        <begin position="414"/>
        <end position="637"/>
    </location>
</feature>
<accession>A0ABT9TL31</accession>
<dbReference type="Pfam" id="PF01757">
    <property type="entry name" value="Acyl_transf_3"/>
    <property type="match status" value="1"/>
</dbReference>
<dbReference type="InterPro" id="IPR043968">
    <property type="entry name" value="SGNH"/>
</dbReference>
<evidence type="ECO:0000313" key="5">
    <source>
        <dbReference type="Proteomes" id="UP001244563"/>
    </source>
</evidence>
<feature type="domain" description="Acyltransferase 3" evidence="2">
    <location>
        <begin position="1"/>
        <end position="299"/>
    </location>
</feature>
<evidence type="ECO:0000313" key="4">
    <source>
        <dbReference type="EMBL" id="MDQ0102368.1"/>
    </source>
</evidence>
<reference evidence="4 5" key="1">
    <citation type="submission" date="2023-07" db="EMBL/GenBank/DDBJ databases">
        <title>Sorghum-associated microbial communities from plants grown in Nebraska, USA.</title>
        <authorList>
            <person name="Schachtman D."/>
        </authorList>
    </citation>
    <scope>NUCLEOTIDE SEQUENCE [LARGE SCALE GENOMIC DNA]</scope>
    <source>
        <strain evidence="4 5">CC523</strain>
    </source>
</reference>
<dbReference type="EMBL" id="JAUSSW010000004">
    <property type="protein sequence ID" value="MDQ0102368.1"/>
    <property type="molecule type" value="Genomic_DNA"/>
</dbReference>
<organism evidence="4 5">
    <name type="scientific">Paenarthrobacter nicotinovorans</name>
    <name type="common">Arthrobacter nicotinovorans</name>
    <dbReference type="NCBI Taxonomy" id="29320"/>
    <lineage>
        <taxon>Bacteria</taxon>
        <taxon>Bacillati</taxon>
        <taxon>Actinomycetota</taxon>
        <taxon>Actinomycetes</taxon>
        <taxon>Micrococcales</taxon>
        <taxon>Micrococcaceae</taxon>
        <taxon>Paenarthrobacter</taxon>
    </lineage>
</organism>
<keyword evidence="1" id="KW-0812">Transmembrane</keyword>
<keyword evidence="5" id="KW-1185">Reference proteome</keyword>
<name>A0ABT9TL31_PAENI</name>
<protein>
    <submittedName>
        <fullName evidence="4">Peptidoglycan/LPS O-acetylase OafA/YrhL</fullName>
    </submittedName>
</protein>
<proteinExistence type="predicted"/>
<comment type="caution">
    <text evidence="4">The sequence shown here is derived from an EMBL/GenBank/DDBJ whole genome shotgun (WGS) entry which is preliminary data.</text>
</comment>
<feature type="transmembrane region" description="Helical" evidence="1">
    <location>
        <begin position="220"/>
        <end position="237"/>
    </location>
</feature>
<feature type="transmembrane region" description="Helical" evidence="1">
    <location>
        <begin position="37"/>
        <end position="56"/>
    </location>
</feature>
<feature type="transmembrane region" description="Helical" evidence="1">
    <location>
        <begin position="135"/>
        <end position="154"/>
    </location>
</feature>
<keyword evidence="1" id="KW-1133">Transmembrane helix</keyword>
<feature type="transmembrane region" description="Helical" evidence="1">
    <location>
        <begin position="322"/>
        <end position="343"/>
    </location>
</feature>
<evidence type="ECO:0000256" key="1">
    <source>
        <dbReference type="SAM" id="Phobius"/>
    </source>
</evidence>
<gene>
    <name evidence="4" type="ORF">J2T10_002014</name>
</gene>
<feature type="transmembrane region" description="Helical" evidence="1">
    <location>
        <begin position="109"/>
        <end position="128"/>
    </location>
</feature>
<dbReference type="Pfam" id="PF19040">
    <property type="entry name" value="SGNH"/>
    <property type="match status" value="1"/>
</dbReference>
<dbReference type="InterPro" id="IPR002656">
    <property type="entry name" value="Acyl_transf_3_dom"/>
</dbReference>
<feature type="transmembrane region" description="Helical" evidence="1">
    <location>
        <begin position="194"/>
        <end position="214"/>
    </location>
</feature>
<dbReference type="PANTHER" id="PTHR23028">
    <property type="entry name" value="ACETYLTRANSFERASE"/>
    <property type="match status" value="1"/>
</dbReference>
<dbReference type="InterPro" id="IPR050879">
    <property type="entry name" value="Acyltransferase_3"/>
</dbReference>
<dbReference type="Proteomes" id="UP001244563">
    <property type="component" value="Unassembled WGS sequence"/>
</dbReference>
<evidence type="ECO:0000259" key="2">
    <source>
        <dbReference type="Pfam" id="PF01757"/>
    </source>
</evidence>
<feature type="transmembrane region" description="Helical" evidence="1">
    <location>
        <begin position="244"/>
        <end position="264"/>
    </location>
</feature>
<keyword evidence="1" id="KW-0472">Membrane</keyword>
<evidence type="ECO:0000259" key="3">
    <source>
        <dbReference type="Pfam" id="PF19040"/>
    </source>
</evidence>
<feature type="transmembrane region" description="Helical" evidence="1">
    <location>
        <begin position="284"/>
        <end position="301"/>
    </location>
</feature>
<feature type="transmembrane region" description="Helical" evidence="1">
    <location>
        <begin position="68"/>
        <end position="89"/>
    </location>
</feature>